<dbReference type="PANTHER" id="PTHR31672">
    <property type="entry name" value="BNACNNG10540D PROTEIN"/>
    <property type="match status" value="1"/>
</dbReference>
<dbReference type="EMBL" id="KJ814851">
    <property type="protein sequence ID" value="AIG62913.1"/>
    <property type="molecule type" value="mRNA"/>
</dbReference>
<dbReference type="InterPro" id="IPR001810">
    <property type="entry name" value="F-box_dom"/>
</dbReference>
<dbReference type="PANTHER" id="PTHR31672:SF13">
    <property type="entry name" value="F-BOX PROTEIN CPR30-LIKE"/>
    <property type="match status" value="1"/>
</dbReference>
<dbReference type="SUPFAM" id="SSF81383">
    <property type="entry name" value="F-box domain"/>
    <property type="match status" value="1"/>
</dbReference>
<dbReference type="Pfam" id="PF00646">
    <property type="entry name" value="F-box"/>
    <property type="match status" value="1"/>
</dbReference>
<dbReference type="AlphaFoldDB" id="A0A075TNJ2"/>
<dbReference type="SMART" id="SM00256">
    <property type="entry name" value="FBOX"/>
    <property type="match status" value="1"/>
</dbReference>
<gene>
    <name evidence="2" type="primary">SLF7</name>
</gene>
<dbReference type="InterPro" id="IPR036047">
    <property type="entry name" value="F-box-like_dom_sf"/>
</dbReference>
<dbReference type="InterPro" id="IPR050796">
    <property type="entry name" value="SCF_F-box_component"/>
</dbReference>
<evidence type="ECO:0000259" key="1">
    <source>
        <dbReference type="SMART" id="SM00256"/>
    </source>
</evidence>
<protein>
    <submittedName>
        <fullName evidence="2">S-locus F-box protein type-7</fullName>
    </submittedName>
</protein>
<evidence type="ECO:0000313" key="2">
    <source>
        <dbReference type="EMBL" id="AIG62913.1"/>
    </source>
</evidence>
<feature type="domain" description="F-box" evidence="1">
    <location>
        <begin position="9"/>
        <end position="49"/>
    </location>
</feature>
<name>A0A075TNJ2_SOLPE</name>
<dbReference type="InterPro" id="IPR017451">
    <property type="entry name" value="F-box-assoc_interact_dom"/>
</dbReference>
<proteinExistence type="evidence at transcript level"/>
<reference evidence="2" key="1">
    <citation type="submission" date="2014-04" db="EMBL/GenBank/DDBJ databases">
        <title>Control of interspecific reproductive barriers in tomato.</title>
        <authorList>
            <person name="Guo H."/>
            <person name="Li M."/>
            <person name="Xu C."/>
            <person name="Li Q."/>
            <person name="Zhang Y."/>
            <person name="Xue Y."/>
        </authorList>
    </citation>
    <scope>NUCLEOTIDE SEQUENCE</scope>
    <source>
        <strain evidence="2">LA0446</strain>
        <tissue evidence="2">Pollen</tissue>
    </source>
</reference>
<dbReference type="NCBIfam" id="TIGR01640">
    <property type="entry name" value="F_box_assoc_1"/>
    <property type="match status" value="1"/>
</dbReference>
<sequence length="390" mass="44792">MVNGIIKKLGEDLVNNILVRFPVKSLIRLKCISKRWYTLIQSTTFIHLHLNYQTTIQHEFILFKHSIKEEPNEFISILSFLSGDDDDGFNPLFPDINVTSMSSNFHATFYPLLGPCHGLIVLTDLTTIVIFNPATRNFRLVPPSPFGCPQGFHRSVEGIGFGFDSISKYYKIVRICEVFWNPWDGYPGPKETKIDVYDFSMDCWREVEHVNLPFIYWVPCAEMLYNEVVHWFATIDMSMIILCFDMCTEIFRNINIPDVCNNLTHKQYYGLVILRGCLTLISYPNPISPTDLINDKVHVWVMEEYGVSKSWILKNTIRVVPVESPLDVWKNSILLFQSKKGHLISYDINSNEEKEHILHGSPGSLSVIVYEEGLTSIPPGSQNSSKAHNF</sequence>
<dbReference type="Pfam" id="PF08268">
    <property type="entry name" value="FBA_3"/>
    <property type="match status" value="1"/>
</dbReference>
<accession>A0A075TNJ2</accession>
<organism evidence="2">
    <name type="scientific">Solanum peruvianum</name>
    <name type="common">Peruvian tomato</name>
    <name type="synonym">Lycopersicon peruvianum</name>
    <dbReference type="NCBI Taxonomy" id="4082"/>
    <lineage>
        <taxon>Eukaryota</taxon>
        <taxon>Viridiplantae</taxon>
        <taxon>Streptophyta</taxon>
        <taxon>Embryophyta</taxon>
        <taxon>Tracheophyta</taxon>
        <taxon>Spermatophyta</taxon>
        <taxon>Magnoliopsida</taxon>
        <taxon>eudicotyledons</taxon>
        <taxon>Gunneridae</taxon>
        <taxon>Pentapetalae</taxon>
        <taxon>asterids</taxon>
        <taxon>lamiids</taxon>
        <taxon>Solanales</taxon>
        <taxon>Solanaceae</taxon>
        <taxon>Solanoideae</taxon>
        <taxon>Solaneae</taxon>
        <taxon>Solanum</taxon>
        <taxon>Solanum subgen. Lycopersicon</taxon>
    </lineage>
</organism>
<dbReference type="InterPro" id="IPR013187">
    <property type="entry name" value="F-box-assoc_dom_typ3"/>
</dbReference>